<dbReference type="InterPro" id="IPR011009">
    <property type="entry name" value="Kinase-like_dom_sf"/>
</dbReference>
<dbReference type="AlphaFoldDB" id="A0AAV5A4M9"/>
<evidence type="ECO:0000313" key="2">
    <source>
        <dbReference type="EMBL" id="GJJ08153.1"/>
    </source>
</evidence>
<dbReference type="GO" id="GO:0004672">
    <property type="term" value="F:protein kinase activity"/>
    <property type="evidence" value="ECO:0007669"/>
    <property type="project" value="InterPro"/>
</dbReference>
<reference evidence="2" key="1">
    <citation type="submission" date="2021-10" db="EMBL/GenBank/DDBJ databases">
        <title>De novo Genome Assembly of Clathrus columnatus (Basidiomycota, Fungi) Using Illumina and Nanopore Sequence Data.</title>
        <authorList>
            <person name="Ogiso-Tanaka E."/>
            <person name="Itagaki H."/>
            <person name="Hosoya T."/>
            <person name="Hosaka K."/>
        </authorList>
    </citation>
    <scope>NUCLEOTIDE SEQUENCE</scope>
    <source>
        <strain evidence="2">MO-923</strain>
    </source>
</reference>
<sequence length="856" mass="97396">MLISYSRSNSYQAKQFISTGIEMDLITWSSQLNLRRLTSDIIGNNAKNTEIVHVIVTAQKYINLNWFFFDPKHLSPQVNTISAPPSSILQHCQELFADEISKQYKCSVEIESIKFWNPKSDLSVDTVIDEEWIETLTEIKVLAKPMALMKSLSKVLGDNAKNTEIVHPKADLSIDTVIDEEWIETLTEIKVLAKPMALMKSLSKVLGDNAKNTEIVHVIVTAQKYLNLNWFFFDPKHLSPQVNTISAPPSSILQDCQGHFADEILKRYKCSVEIESIEFWTPKADLSVDTVIDEEWMKTSTEIKVLAKPIALVKSPSVALAEKLNDTSIVHIIVTATVIVTAEDEESRKEDDVVHDLPESERYRQAVEAKGKSPSAAAKSANYARNQKIKEQIIYDGRYTHDEINTLAPPIEIYHPIFNTFFHLIENPPKPTDDDLNNTREFMHFLSKLSQGDETSRNKQILNRLYDILNVDILSEQNLDRTTPDGIIRVRVGKERVPILIVELKKELGSGTCDPSIQAGLSMKRTWTLDDVMNVREKCCCPTFLLSGGGPWLGILGAVFADKVIVQRLTDIHWFGISSTEEDKRLWANTQTLLVLRESLKQLASFYQNSLADIRPWVPGPHPRLYPYPTSYPHPSTRREVKFEYQKALEPDAECVTFLARTFEEEPKNIIVKYVGRYGEEAHKFLANLNYAPRLYYHGPLPNSARLVGSISAEDQETSKLCLRPETMHMVVMEFIKSDDKAKPLREKLEEILLELHGEGYAFGDLRSQNVLVDTDGNVKLIDFDWCDEYDPSLLSDYVRDKLSKAGKMKRRATNTGGRYAYYPSSVSKLPEWPSGVGPLEPILPDHDWELLYKLF</sequence>
<dbReference type="GO" id="GO:0005524">
    <property type="term" value="F:ATP binding"/>
    <property type="evidence" value="ECO:0007669"/>
    <property type="project" value="InterPro"/>
</dbReference>
<dbReference type="InterPro" id="IPR000719">
    <property type="entry name" value="Prot_kinase_dom"/>
</dbReference>
<name>A0AAV5A4M9_9AGAM</name>
<keyword evidence="3" id="KW-1185">Reference proteome</keyword>
<dbReference type="EMBL" id="BPWL01000003">
    <property type="protein sequence ID" value="GJJ08153.1"/>
    <property type="molecule type" value="Genomic_DNA"/>
</dbReference>
<gene>
    <name evidence="2" type="ORF">Clacol_002361</name>
</gene>
<organism evidence="2 3">
    <name type="scientific">Clathrus columnatus</name>
    <dbReference type="NCBI Taxonomy" id="1419009"/>
    <lineage>
        <taxon>Eukaryota</taxon>
        <taxon>Fungi</taxon>
        <taxon>Dikarya</taxon>
        <taxon>Basidiomycota</taxon>
        <taxon>Agaricomycotina</taxon>
        <taxon>Agaricomycetes</taxon>
        <taxon>Phallomycetidae</taxon>
        <taxon>Phallales</taxon>
        <taxon>Clathraceae</taxon>
        <taxon>Clathrus</taxon>
    </lineage>
</organism>
<evidence type="ECO:0000313" key="3">
    <source>
        <dbReference type="Proteomes" id="UP001050691"/>
    </source>
</evidence>
<dbReference type="Gene3D" id="1.10.510.10">
    <property type="entry name" value="Transferase(Phosphotransferase) domain 1"/>
    <property type="match status" value="1"/>
</dbReference>
<feature type="domain" description="Protein kinase" evidence="1">
    <location>
        <begin position="643"/>
        <end position="856"/>
    </location>
</feature>
<proteinExistence type="predicted"/>
<comment type="caution">
    <text evidence="2">The sequence shown here is derived from an EMBL/GenBank/DDBJ whole genome shotgun (WGS) entry which is preliminary data.</text>
</comment>
<dbReference type="PROSITE" id="PS50011">
    <property type="entry name" value="PROTEIN_KINASE_DOM"/>
    <property type="match status" value="1"/>
</dbReference>
<evidence type="ECO:0000259" key="1">
    <source>
        <dbReference type="PROSITE" id="PS50011"/>
    </source>
</evidence>
<accession>A0AAV5A4M9</accession>
<dbReference type="SUPFAM" id="SSF56112">
    <property type="entry name" value="Protein kinase-like (PK-like)"/>
    <property type="match status" value="1"/>
</dbReference>
<dbReference type="Proteomes" id="UP001050691">
    <property type="component" value="Unassembled WGS sequence"/>
</dbReference>
<protein>
    <recommendedName>
        <fullName evidence="1">Protein kinase domain-containing protein</fullName>
    </recommendedName>
</protein>